<reference evidence="1" key="1">
    <citation type="submission" date="2019-08" db="EMBL/GenBank/DDBJ databases">
        <authorList>
            <person name="Kucharzyk K."/>
            <person name="Murdoch R.W."/>
            <person name="Higgins S."/>
            <person name="Loffler F."/>
        </authorList>
    </citation>
    <scope>NUCLEOTIDE SEQUENCE</scope>
</reference>
<proteinExistence type="predicted"/>
<dbReference type="EMBL" id="VSSQ01089911">
    <property type="protein sequence ID" value="MPN36006.1"/>
    <property type="molecule type" value="Genomic_DNA"/>
</dbReference>
<comment type="caution">
    <text evidence="1">The sequence shown here is derived from an EMBL/GenBank/DDBJ whole genome shotgun (WGS) entry which is preliminary data.</text>
</comment>
<sequence>MFIIGTGNCLALTPPMYWNNGKPTSSEAALATAIETPNIALAPNLPLFGVPSNSIITASIPGWSVASIPSNSAAIISFTLATAFSTPFPRYLDLSPSLKSTASKAPVEAPDGTIALPVTPLSNTTSTSTVGLPLESNTSLAYTNSITDISLSPLVF</sequence>
<evidence type="ECO:0000313" key="1">
    <source>
        <dbReference type="EMBL" id="MPN36006.1"/>
    </source>
</evidence>
<protein>
    <submittedName>
        <fullName evidence="1">Uncharacterized protein</fullName>
    </submittedName>
</protein>
<organism evidence="1">
    <name type="scientific">bioreactor metagenome</name>
    <dbReference type="NCBI Taxonomy" id="1076179"/>
    <lineage>
        <taxon>unclassified sequences</taxon>
        <taxon>metagenomes</taxon>
        <taxon>ecological metagenomes</taxon>
    </lineage>
</organism>
<name>A0A645HBV9_9ZZZZ</name>
<gene>
    <name evidence="1" type="ORF">SDC9_183511</name>
</gene>
<dbReference type="AlphaFoldDB" id="A0A645HBV9"/>
<accession>A0A645HBV9</accession>